<dbReference type="KEGG" id="mcit:NCTC10181_00314"/>
<protein>
    <submittedName>
        <fullName evidence="4">Subtilase family</fullName>
    </submittedName>
</protein>
<sequence length="686" mass="79807">MKIKIKVKFLLTTTGLLSAGVVVSGIGVYANKQGTQKQWYDSIKNEKFEVRESFSQNKSINSRAIDSNNDFELKLLLNHKYDNLNELSNSAYIEHQNLDFVNLVKQEKVKFKEFIISKETPIVWFYFNNEKDREHFVKKLQAKENIFKFIVYKNNFFNTSKELNYSTPYENNFGYNTDDDLTQYDILNKDDVFRTVNFTKQKEWDINSSDVYPYSVGVLEAYGRFFSSKTNNFKYNGEEVLHNYTGSEYKKHKDHGTFVSSVASGDEGIDTHSKLYFSQFDKNGLWQTRLEELIKDKNVKIINHSYGATNDWERRFYLEESYIVDYLSRKYGVVNVFASGNENNNTEDFKDNNEHGWINWYALSYNSIVVGALDDVYRNDVRDDKLAYYSNYKLDKSESGLAKPFIAAPGSYKFKKTGNTIRHGTSYAAPVITGLTSTLLRIKSSLDNEENYRVPSIKSILSASAVSTNDTTQTKKRNGFSDKYGAGIPDFEKMKEAANNLKTFSVDFNDKKDEIVEESERFQVSSGQTIKASLSWMFNAGLLINDENIPTNYNYNANRWWLFNHIGGVRANVVEKDRLNRLNAEKRETNNWYDTHLNAQWLKNKEALKRQQELKFSDYDLYLQKYKRDEGWVTVERSDSWSSNDELLEYKVPENGEYRIIVKKYKSALFNNSVPDIGAFTYVIKN</sequence>
<dbReference type="AlphaFoldDB" id="A0A449B1H7"/>
<evidence type="ECO:0000256" key="1">
    <source>
        <dbReference type="PROSITE-ProRule" id="PRU01240"/>
    </source>
</evidence>
<dbReference type="GO" id="GO:0006508">
    <property type="term" value="P:proteolysis"/>
    <property type="evidence" value="ECO:0007669"/>
    <property type="project" value="InterPro"/>
</dbReference>
<dbReference type="Pfam" id="PF00082">
    <property type="entry name" value="Peptidase_S8"/>
    <property type="match status" value="1"/>
</dbReference>
<dbReference type="RefSeq" id="WP_129725292.1">
    <property type="nucleotide sequence ID" value="NZ_CP101807.1"/>
</dbReference>
<keyword evidence="2" id="KW-0732">Signal</keyword>
<organism evidence="4 5">
    <name type="scientific">Mycoplasmopsis citelli</name>
    <dbReference type="NCBI Taxonomy" id="171281"/>
    <lineage>
        <taxon>Bacteria</taxon>
        <taxon>Bacillati</taxon>
        <taxon>Mycoplasmatota</taxon>
        <taxon>Mycoplasmoidales</taxon>
        <taxon>Metamycoplasmataceae</taxon>
        <taxon>Mycoplasmopsis</taxon>
    </lineage>
</organism>
<reference evidence="4 5" key="1">
    <citation type="submission" date="2019-01" db="EMBL/GenBank/DDBJ databases">
        <authorList>
            <consortium name="Pathogen Informatics"/>
        </authorList>
    </citation>
    <scope>NUCLEOTIDE SEQUENCE [LARGE SCALE GENOMIC DNA]</scope>
    <source>
        <strain evidence="4 5">NCTC10181</strain>
    </source>
</reference>
<comment type="caution">
    <text evidence="1">Lacks conserved residue(s) required for the propagation of feature annotation.</text>
</comment>
<dbReference type="OrthoDB" id="394913at2"/>
<comment type="similarity">
    <text evidence="1">Belongs to the peptidase S8 family.</text>
</comment>
<evidence type="ECO:0000313" key="4">
    <source>
        <dbReference type="EMBL" id="VEU74467.1"/>
    </source>
</evidence>
<proteinExistence type="inferred from homology"/>
<accession>A0A449B1H7</accession>
<dbReference type="EMBL" id="LR215036">
    <property type="protein sequence ID" value="VEU74467.1"/>
    <property type="molecule type" value="Genomic_DNA"/>
</dbReference>
<feature type="signal peptide" evidence="2">
    <location>
        <begin position="1"/>
        <end position="19"/>
    </location>
</feature>
<dbReference type="Proteomes" id="UP000290985">
    <property type="component" value="Chromosome"/>
</dbReference>
<dbReference type="InterPro" id="IPR036852">
    <property type="entry name" value="Peptidase_S8/S53_dom_sf"/>
</dbReference>
<keyword evidence="5" id="KW-1185">Reference proteome</keyword>
<dbReference type="PROSITE" id="PS51892">
    <property type="entry name" value="SUBTILASE"/>
    <property type="match status" value="1"/>
</dbReference>
<feature type="chain" id="PRO_5019440939" evidence="2">
    <location>
        <begin position="20"/>
        <end position="686"/>
    </location>
</feature>
<feature type="domain" description="Peptidase S8/S53" evidence="3">
    <location>
        <begin position="229"/>
        <end position="487"/>
    </location>
</feature>
<name>A0A449B1H7_9BACT</name>
<gene>
    <name evidence="4" type="ORF">NCTC10181_00314</name>
</gene>
<dbReference type="GO" id="GO:0004252">
    <property type="term" value="F:serine-type endopeptidase activity"/>
    <property type="evidence" value="ECO:0007669"/>
    <property type="project" value="InterPro"/>
</dbReference>
<evidence type="ECO:0000256" key="2">
    <source>
        <dbReference type="SAM" id="SignalP"/>
    </source>
</evidence>
<evidence type="ECO:0000313" key="5">
    <source>
        <dbReference type="Proteomes" id="UP000290985"/>
    </source>
</evidence>
<evidence type="ECO:0000259" key="3">
    <source>
        <dbReference type="Pfam" id="PF00082"/>
    </source>
</evidence>
<dbReference type="SUPFAM" id="SSF52743">
    <property type="entry name" value="Subtilisin-like"/>
    <property type="match status" value="1"/>
</dbReference>
<dbReference type="Gene3D" id="3.40.50.200">
    <property type="entry name" value="Peptidase S8/S53 domain"/>
    <property type="match status" value="1"/>
</dbReference>
<dbReference type="InterPro" id="IPR000209">
    <property type="entry name" value="Peptidase_S8/S53_dom"/>
</dbReference>